<evidence type="ECO:0000313" key="2">
    <source>
        <dbReference type="EMBL" id="PDX85443.1"/>
    </source>
</evidence>
<proteinExistence type="predicted"/>
<evidence type="ECO:0008006" key="4">
    <source>
        <dbReference type="Google" id="ProtNLM"/>
    </source>
</evidence>
<dbReference type="AlphaFoldDB" id="A0A2A7B219"/>
<feature type="region of interest" description="Disordered" evidence="1">
    <location>
        <begin position="17"/>
        <end position="38"/>
    </location>
</feature>
<accession>A0A2A7B219</accession>
<protein>
    <recommendedName>
        <fullName evidence="4">Alpha/beta hydrolase</fullName>
    </recommendedName>
</protein>
<sequence>MQTKGNGTIATEEAFLDVPRRHSEPDGPRISLRVGRLPATGGDGRAAPVVYLAGGPGGSGFGTALGPRWPVFDRIRRETDVLLLDQRGTDFSD</sequence>
<evidence type="ECO:0000313" key="3">
    <source>
        <dbReference type="Proteomes" id="UP000220904"/>
    </source>
</evidence>
<gene>
    <name evidence="2" type="ORF">CHR60_14975</name>
</gene>
<name>A0A2A7B219_9FIRM</name>
<organism evidence="2 3">
    <name type="scientific">Faecalibacterium prausnitzii</name>
    <dbReference type="NCBI Taxonomy" id="853"/>
    <lineage>
        <taxon>Bacteria</taxon>
        <taxon>Bacillati</taxon>
        <taxon>Bacillota</taxon>
        <taxon>Clostridia</taxon>
        <taxon>Eubacteriales</taxon>
        <taxon>Oscillospiraceae</taxon>
        <taxon>Faecalibacterium</taxon>
    </lineage>
</organism>
<feature type="compositionally biased region" description="Basic and acidic residues" evidence="1">
    <location>
        <begin position="18"/>
        <end position="27"/>
    </location>
</feature>
<feature type="non-terminal residue" evidence="2">
    <location>
        <position position="93"/>
    </location>
</feature>
<dbReference type="EMBL" id="NOUV01000075">
    <property type="protein sequence ID" value="PDX85443.1"/>
    <property type="molecule type" value="Genomic_DNA"/>
</dbReference>
<evidence type="ECO:0000256" key="1">
    <source>
        <dbReference type="SAM" id="MobiDB-lite"/>
    </source>
</evidence>
<dbReference type="InterPro" id="IPR029058">
    <property type="entry name" value="AB_hydrolase_fold"/>
</dbReference>
<comment type="caution">
    <text evidence="2">The sequence shown here is derived from an EMBL/GenBank/DDBJ whole genome shotgun (WGS) entry which is preliminary data.</text>
</comment>
<dbReference type="SUPFAM" id="SSF53474">
    <property type="entry name" value="alpha/beta-Hydrolases"/>
    <property type="match status" value="1"/>
</dbReference>
<dbReference type="Proteomes" id="UP000220904">
    <property type="component" value="Unassembled WGS sequence"/>
</dbReference>
<reference evidence="2 3" key="1">
    <citation type="journal article" date="2017" name="Front. Microbiol.">
        <title>New Insights into the Diversity of the Genus Faecalibacterium.</title>
        <authorList>
            <person name="Benevides L."/>
            <person name="Burman S."/>
            <person name="Martin R."/>
            <person name="Robert V."/>
            <person name="Thomas M."/>
            <person name="Miquel S."/>
            <person name="Chain F."/>
            <person name="Sokol H."/>
            <person name="Bermudez-Humaran L.G."/>
            <person name="Morrison M."/>
            <person name="Langella P."/>
            <person name="Azevedo V.A."/>
            <person name="Chatel J.M."/>
            <person name="Soares S."/>
        </authorList>
    </citation>
    <scope>NUCLEOTIDE SEQUENCE [LARGE SCALE GENOMIC DNA]</scope>
    <source>
        <strain evidence="2 3">AHMP21</strain>
    </source>
</reference>